<dbReference type="AlphaFoldDB" id="A0A9P3LG56"/>
<dbReference type="OrthoDB" id="2288928at2759"/>
<feature type="repeat" description="WD" evidence="6">
    <location>
        <begin position="109"/>
        <end position="133"/>
    </location>
</feature>
<evidence type="ECO:0000256" key="2">
    <source>
        <dbReference type="ARBA" id="ARBA00022574"/>
    </source>
</evidence>
<feature type="compositionally biased region" description="Acidic residues" evidence="7">
    <location>
        <begin position="350"/>
        <end position="359"/>
    </location>
</feature>
<dbReference type="Gene3D" id="2.130.10.10">
    <property type="entry name" value="YVTN repeat-like/Quinoprotein amine dehydrogenase"/>
    <property type="match status" value="2"/>
</dbReference>
<dbReference type="PANTHER" id="PTHR44019:SF20">
    <property type="entry name" value="WD REPEAT-CONTAINING PROTEIN 55"/>
    <property type="match status" value="1"/>
</dbReference>
<keyword evidence="2 6" id="KW-0853">WD repeat</keyword>
<evidence type="ECO:0000256" key="7">
    <source>
        <dbReference type="SAM" id="MobiDB-lite"/>
    </source>
</evidence>
<accession>A0A9P3LG56</accession>
<gene>
    <name evidence="8" type="ORF">PsYK624_095620</name>
</gene>
<dbReference type="InterPro" id="IPR050505">
    <property type="entry name" value="WDR55/POC1"/>
</dbReference>
<sequence length="422" mass="46505">MPDISVGAQIFDIAFHPTASVVYTGLLTGEVKAYGYDDDGQDDPVCKFRVRPSKRSCRGITLSEDGSRLWATGKSKGIYTIDTTLGEVIETRKAAHDVAINRIKRIMPNMFATGDDDGVVKLWDPRQPEAIRAYTHHFDFISDFLWLEDKKHLVCTSGDGTLSVLDVRSKKTEPFAQSEDQEDELLSVVAIKGGQKLVVGTQLGILSVFNRRSGYGDCVDRIPGHPHSIDALCTIPSHYPNAQSTILTGSSDGFLRAVQILPTKLIGVVADHGDFPVERIAIDRGGEGRWVASSGHDETLKLTDLKEIFEDDGDEEEVEDEEEDEDDDEEGGKAEVQGSGGEEEGKEKEAAEDEDEEEEKEKGSDSDAEPEANVRVADDSSDDEGFKEKKRKRKKETDPFKAVKKSKGKNEIEGDASFFDDL</sequence>
<dbReference type="InterPro" id="IPR015943">
    <property type="entry name" value="WD40/YVTN_repeat-like_dom_sf"/>
</dbReference>
<keyword evidence="9" id="KW-1185">Reference proteome</keyword>
<dbReference type="InterPro" id="IPR036322">
    <property type="entry name" value="WD40_repeat_dom_sf"/>
</dbReference>
<evidence type="ECO:0000313" key="8">
    <source>
        <dbReference type="EMBL" id="GJE93403.1"/>
    </source>
</evidence>
<dbReference type="PANTHER" id="PTHR44019">
    <property type="entry name" value="WD REPEAT-CONTAINING PROTEIN 55"/>
    <property type="match status" value="1"/>
</dbReference>
<feature type="region of interest" description="Disordered" evidence="7">
    <location>
        <begin position="303"/>
        <end position="422"/>
    </location>
</feature>
<dbReference type="PROSITE" id="PS50082">
    <property type="entry name" value="WD_REPEATS_2"/>
    <property type="match status" value="1"/>
</dbReference>
<comment type="caution">
    <text evidence="8">The sequence shown here is derived from an EMBL/GenBank/DDBJ whole genome shotgun (WGS) entry which is preliminary data.</text>
</comment>
<dbReference type="SMART" id="SM00320">
    <property type="entry name" value="WD40"/>
    <property type="match status" value="6"/>
</dbReference>
<reference evidence="8 9" key="1">
    <citation type="submission" date="2021-08" db="EMBL/GenBank/DDBJ databases">
        <title>Draft Genome Sequence of Phanerochaete sordida strain YK-624.</title>
        <authorList>
            <person name="Mori T."/>
            <person name="Dohra H."/>
            <person name="Suzuki T."/>
            <person name="Kawagishi H."/>
            <person name="Hirai H."/>
        </authorList>
    </citation>
    <scope>NUCLEOTIDE SEQUENCE [LARGE SCALE GENOMIC DNA]</scope>
    <source>
        <strain evidence="8 9">YK-624</strain>
    </source>
</reference>
<evidence type="ECO:0000256" key="1">
    <source>
        <dbReference type="ARBA" id="ARBA00007625"/>
    </source>
</evidence>
<keyword evidence="3" id="KW-0677">Repeat</keyword>
<evidence type="ECO:0000256" key="3">
    <source>
        <dbReference type="ARBA" id="ARBA00022737"/>
    </source>
</evidence>
<comment type="similarity">
    <text evidence="1">Belongs to the WD repeat WDR55 family.</text>
</comment>
<dbReference type="Proteomes" id="UP000703269">
    <property type="component" value="Unassembled WGS sequence"/>
</dbReference>
<dbReference type="EMBL" id="BPQB01000032">
    <property type="protein sequence ID" value="GJE93403.1"/>
    <property type="molecule type" value="Genomic_DNA"/>
</dbReference>
<protein>
    <recommendedName>
        <fullName evidence="4">WD repeat-containing protein JIP5</fullName>
    </recommendedName>
    <alternativeName>
        <fullName evidence="5">WD repeat-containing protein jip5</fullName>
    </alternativeName>
</protein>
<evidence type="ECO:0000313" key="9">
    <source>
        <dbReference type="Proteomes" id="UP000703269"/>
    </source>
</evidence>
<proteinExistence type="inferred from homology"/>
<dbReference type="Pfam" id="PF24796">
    <property type="entry name" value="WDR55"/>
    <property type="match status" value="1"/>
</dbReference>
<name>A0A9P3LG56_9APHY</name>
<dbReference type="InterPro" id="IPR001680">
    <property type="entry name" value="WD40_rpt"/>
</dbReference>
<evidence type="ECO:0000256" key="4">
    <source>
        <dbReference type="ARBA" id="ARBA00039238"/>
    </source>
</evidence>
<evidence type="ECO:0000256" key="6">
    <source>
        <dbReference type="PROSITE-ProRule" id="PRU00221"/>
    </source>
</evidence>
<organism evidence="8 9">
    <name type="scientific">Phanerochaete sordida</name>
    <dbReference type="NCBI Taxonomy" id="48140"/>
    <lineage>
        <taxon>Eukaryota</taxon>
        <taxon>Fungi</taxon>
        <taxon>Dikarya</taxon>
        <taxon>Basidiomycota</taxon>
        <taxon>Agaricomycotina</taxon>
        <taxon>Agaricomycetes</taxon>
        <taxon>Polyporales</taxon>
        <taxon>Phanerochaetaceae</taxon>
        <taxon>Phanerochaete</taxon>
    </lineage>
</organism>
<evidence type="ECO:0000256" key="5">
    <source>
        <dbReference type="ARBA" id="ARBA00039514"/>
    </source>
</evidence>
<dbReference type="SUPFAM" id="SSF50978">
    <property type="entry name" value="WD40 repeat-like"/>
    <property type="match status" value="1"/>
</dbReference>
<feature type="compositionally biased region" description="Acidic residues" evidence="7">
    <location>
        <begin position="309"/>
        <end position="330"/>
    </location>
</feature>